<evidence type="ECO:0000313" key="2">
    <source>
        <dbReference type="EMBL" id="KDQ50012.1"/>
    </source>
</evidence>
<dbReference type="AlphaFoldDB" id="A0A067PG83"/>
<accession>A0A067PG83</accession>
<name>A0A067PG83_9AGAM</name>
<dbReference type="EMBL" id="KL197768">
    <property type="protein sequence ID" value="KDQ50012.1"/>
    <property type="molecule type" value="Genomic_DNA"/>
</dbReference>
<feature type="region of interest" description="Disordered" evidence="1">
    <location>
        <begin position="1"/>
        <end position="32"/>
    </location>
</feature>
<sequence length="147" mass="16519">MYTVGFDRELRSGKEGSGTREEEDDATLCRHTDLKATDPTLCFLLAKPPPISKAIPTFIPSSTKVDPFQLPTPFTQPYPQPIPNPKHLILPLHKSQYLQPQPQPRPTLSIPQPPKFQSQSSNPTIPNHPKSQAYRTFIFQSPDHQAP</sequence>
<keyword evidence="3" id="KW-1185">Reference proteome</keyword>
<feature type="compositionally biased region" description="Polar residues" evidence="1">
    <location>
        <begin position="115"/>
        <end position="147"/>
    </location>
</feature>
<gene>
    <name evidence="2" type="ORF">JAAARDRAFT_200346</name>
</gene>
<proteinExistence type="predicted"/>
<evidence type="ECO:0000256" key="1">
    <source>
        <dbReference type="SAM" id="MobiDB-lite"/>
    </source>
</evidence>
<feature type="compositionally biased region" description="Basic and acidic residues" evidence="1">
    <location>
        <begin position="1"/>
        <end position="20"/>
    </location>
</feature>
<dbReference type="Proteomes" id="UP000027265">
    <property type="component" value="Unassembled WGS sequence"/>
</dbReference>
<dbReference type="InParanoid" id="A0A067PG83"/>
<reference evidence="3" key="1">
    <citation type="journal article" date="2014" name="Proc. Natl. Acad. Sci. U.S.A.">
        <title>Extensive sampling of basidiomycete genomes demonstrates inadequacy of the white-rot/brown-rot paradigm for wood decay fungi.</title>
        <authorList>
            <person name="Riley R."/>
            <person name="Salamov A.A."/>
            <person name="Brown D.W."/>
            <person name="Nagy L.G."/>
            <person name="Floudas D."/>
            <person name="Held B.W."/>
            <person name="Levasseur A."/>
            <person name="Lombard V."/>
            <person name="Morin E."/>
            <person name="Otillar R."/>
            <person name="Lindquist E.A."/>
            <person name="Sun H."/>
            <person name="LaButti K.M."/>
            <person name="Schmutz J."/>
            <person name="Jabbour D."/>
            <person name="Luo H."/>
            <person name="Baker S.E."/>
            <person name="Pisabarro A.G."/>
            <person name="Walton J.D."/>
            <person name="Blanchette R.A."/>
            <person name="Henrissat B."/>
            <person name="Martin F."/>
            <person name="Cullen D."/>
            <person name="Hibbett D.S."/>
            <person name="Grigoriev I.V."/>
        </authorList>
    </citation>
    <scope>NUCLEOTIDE SEQUENCE [LARGE SCALE GENOMIC DNA]</scope>
    <source>
        <strain evidence="3">MUCL 33604</strain>
    </source>
</reference>
<evidence type="ECO:0000313" key="3">
    <source>
        <dbReference type="Proteomes" id="UP000027265"/>
    </source>
</evidence>
<organism evidence="2 3">
    <name type="scientific">Jaapia argillacea MUCL 33604</name>
    <dbReference type="NCBI Taxonomy" id="933084"/>
    <lineage>
        <taxon>Eukaryota</taxon>
        <taxon>Fungi</taxon>
        <taxon>Dikarya</taxon>
        <taxon>Basidiomycota</taxon>
        <taxon>Agaricomycotina</taxon>
        <taxon>Agaricomycetes</taxon>
        <taxon>Agaricomycetidae</taxon>
        <taxon>Jaapiales</taxon>
        <taxon>Jaapiaceae</taxon>
        <taxon>Jaapia</taxon>
    </lineage>
</organism>
<protein>
    <submittedName>
        <fullName evidence="2">Uncharacterized protein</fullName>
    </submittedName>
</protein>
<feature type="region of interest" description="Disordered" evidence="1">
    <location>
        <begin position="93"/>
        <end position="147"/>
    </location>
</feature>
<dbReference type="HOGENOM" id="CLU_1768365_0_0_1"/>